<sequence>MVTCLFLQGFVLRLKELPPGFYAEVWTSFGLFGYEVAGRSWLGDLVPSLLILHEVVETADLILLAEENLPFGALNPVGYAVEKLLSFLYRVSIIVVIVFAARVLHLFLSLPDYGLVVLYGFNLVLALHIVLYRALSSRDLQRY</sequence>
<comment type="caution">
    <text evidence="2">The sequence shown here is derived from an EMBL/GenBank/DDBJ whole genome shotgun (WGS) entry which is preliminary data.</text>
</comment>
<dbReference type="Proteomes" id="UP000799764">
    <property type="component" value="Unassembled WGS sequence"/>
</dbReference>
<dbReference type="AlphaFoldDB" id="A0A9P4U717"/>
<reference evidence="2" key="1">
    <citation type="journal article" date="2020" name="Stud. Mycol.">
        <title>101 Dothideomycetes genomes: a test case for predicting lifestyles and emergence of pathogens.</title>
        <authorList>
            <person name="Haridas S."/>
            <person name="Albert R."/>
            <person name="Binder M."/>
            <person name="Bloem J."/>
            <person name="Labutti K."/>
            <person name="Salamov A."/>
            <person name="Andreopoulos B."/>
            <person name="Baker S."/>
            <person name="Barry K."/>
            <person name="Bills G."/>
            <person name="Bluhm B."/>
            <person name="Cannon C."/>
            <person name="Castanera R."/>
            <person name="Culley D."/>
            <person name="Daum C."/>
            <person name="Ezra D."/>
            <person name="Gonzalez J."/>
            <person name="Henrissat B."/>
            <person name="Kuo A."/>
            <person name="Liang C."/>
            <person name="Lipzen A."/>
            <person name="Lutzoni F."/>
            <person name="Magnuson J."/>
            <person name="Mondo S."/>
            <person name="Nolan M."/>
            <person name="Ohm R."/>
            <person name="Pangilinan J."/>
            <person name="Park H.-J."/>
            <person name="Ramirez L."/>
            <person name="Alfaro M."/>
            <person name="Sun H."/>
            <person name="Tritt A."/>
            <person name="Yoshinaga Y."/>
            <person name="Zwiers L.-H."/>
            <person name="Turgeon B."/>
            <person name="Goodwin S."/>
            <person name="Spatafora J."/>
            <person name="Crous P."/>
            <person name="Grigoriev I."/>
        </authorList>
    </citation>
    <scope>NUCLEOTIDE SEQUENCE</scope>
    <source>
        <strain evidence="2">CBS 690.94</strain>
    </source>
</reference>
<accession>A0A9P4U717</accession>
<keyword evidence="3" id="KW-1185">Reference proteome</keyword>
<gene>
    <name evidence="2" type="ORF">P171DRAFT_489512</name>
</gene>
<proteinExistence type="predicted"/>
<evidence type="ECO:0000256" key="1">
    <source>
        <dbReference type="SAM" id="Phobius"/>
    </source>
</evidence>
<organism evidence="2 3">
    <name type="scientific">Karstenula rhodostoma CBS 690.94</name>
    <dbReference type="NCBI Taxonomy" id="1392251"/>
    <lineage>
        <taxon>Eukaryota</taxon>
        <taxon>Fungi</taxon>
        <taxon>Dikarya</taxon>
        <taxon>Ascomycota</taxon>
        <taxon>Pezizomycotina</taxon>
        <taxon>Dothideomycetes</taxon>
        <taxon>Pleosporomycetidae</taxon>
        <taxon>Pleosporales</taxon>
        <taxon>Massarineae</taxon>
        <taxon>Didymosphaeriaceae</taxon>
        <taxon>Karstenula</taxon>
    </lineage>
</organism>
<feature type="transmembrane region" description="Helical" evidence="1">
    <location>
        <begin position="87"/>
        <end position="107"/>
    </location>
</feature>
<evidence type="ECO:0000313" key="2">
    <source>
        <dbReference type="EMBL" id="KAF2439700.1"/>
    </source>
</evidence>
<dbReference type="OrthoDB" id="10403547at2759"/>
<keyword evidence="1" id="KW-0812">Transmembrane</keyword>
<keyword evidence="1" id="KW-0472">Membrane</keyword>
<dbReference type="EMBL" id="MU001508">
    <property type="protein sequence ID" value="KAF2439700.1"/>
    <property type="molecule type" value="Genomic_DNA"/>
</dbReference>
<name>A0A9P4U717_9PLEO</name>
<evidence type="ECO:0000313" key="3">
    <source>
        <dbReference type="Proteomes" id="UP000799764"/>
    </source>
</evidence>
<protein>
    <submittedName>
        <fullName evidence="2">Uncharacterized protein</fullName>
    </submittedName>
</protein>
<feature type="transmembrane region" description="Helical" evidence="1">
    <location>
        <begin position="113"/>
        <end position="135"/>
    </location>
</feature>
<keyword evidence="1" id="KW-1133">Transmembrane helix</keyword>